<dbReference type="Gene3D" id="3.80.30.20">
    <property type="entry name" value="tm_1862 like domain"/>
    <property type="match status" value="1"/>
</dbReference>
<dbReference type="InterPro" id="IPR025288">
    <property type="entry name" value="DUF4080"/>
</dbReference>
<dbReference type="Proteomes" id="UP000030153">
    <property type="component" value="Unassembled WGS sequence"/>
</dbReference>
<feature type="domain" description="B12-binding" evidence="6">
    <location>
        <begin position="1"/>
        <end position="133"/>
    </location>
</feature>
<dbReference type="EMBL" id="AVBG01000003">
    <property type="protein sequence ID" value="KGP92117.1"/>
    <property type="molecule type" value="Genomic_DNA"/>
</dbReference>
<keyword evidence="5" id="KW-0411">Iron-sulfur</keyword>
<dbReference type="eggNOG" id="COG1032">
    <property type="taxonomic scope" value="Bacteria"/>
</dbReference>
<evidence type="ECO:0000256" key="1">
    <source>
        <dbReference type="ARBA" id="ARBA00001966"/>
    </source>
</evidence>
<dbReference type="InterPro" id="IPR058240">
    <property type="entry name" value="rSAM_sf"/>
</dbReference>
<feature type="domain" description="Radical SAM core" evidence="7">
    <location>
        <begin position="173"/>
        <end position="413"/>
    </location>
</feature>
<keyword evidence="9" id="KW-1185">Reference proteome</keyword>
<organism evidence="8 9">
    <name type="scientific">Pontibacillus chungwhensis BH030062</name>
    <dbReference type="NCBI Taxonomy" id="1385513"/>
    <lineage>
        <taxon>Bacteria</taxon>
        <taxon>Bacillati</taxon>
        <taxon>Bacillota</taxon>
        <taxon>Bacilli</taxon>
        <taxon>Bacillales</taxon>
        <taxon>Bacillaceae</taxon>
        <taxon>Pontibacillus</taxon>
    </lineage>
</organism>
<dbReference type="Gene3D" id="3.40.50.280">
    <property type="entry name" value="Cobalamin-binding domain"/>
    <property type="match status" value="1"/>
</dbReference>
<dbReference type="InterPro" id="IPR006638">
    <property type="entry name" value="Elp3/MiaA/NifB-like_rSAM"/>
</dbReference>
<keyword evidence="3" id="KW-0479">Metal-binding</keyword>
<dbReference type="InterPro" id="IPR023404">
    <property type="entry name" value="rSAM_horseshoe"/>
</dbReference>
<dbReference type="GO" id="GO:0003824">
    <property type="term" value="F:catalytic activity"/>
    <property type="evidence" value="ECO:0007669"/>
    <property type="project" value="InterPro"/>
</dbReference>
<evidence type="ECO:0000259" key="6">
    <source>
        <dbReference type="PROSITE" id="PS51332"/>
    </source>
</evidence>
<gene>
    <name evidence="8" type="ORF">N780_00575</name>
</gene>
<keyword evidence="2" id="KW-0949">S-adenosyl-L-methionine</keyword>
<evidence type="ECO:0000256" key="3">
    <source>
        <dbReference type="ARBA" id="ARBA00022723"/>
    </source>
</evidence>
<comment type="cofactor">
    <cofactor evidence="1">
        <name>[4Fe-4S] cluster</name>
        <dbReference type="ChEBI" id="CHEBI:49883"/>
    </cofactor>
</comment>
<dbReference type="SMART" id="SM00729">
    <property type="entry name" value="Elp3"/>
    <property type="match status" value="1"/>
</dbReference>
<evidence type="ECO:0000256" key="5">
    <source>
        <dbReference type="ARBA" id="ARBA00023014"/>
    </source>
</evidence>
<sequence>MKVMVSTLNAKYIHTSLSIRYLKAAAEPDYNVLIQEFTINDPALSIASAIYAENPDVVGFSCYIWNIEETIPVLSILKKVLPNVTIILGGPEVSYDSNYWMERIPEVDIIVRGEGEQTFKKVLKALDAKEGLHSIHGLTYREKGMTIKETGPAPKFPLNEIPSPFRFEEDKVELAKRITYVETSRGCPFTCQFCLSSIEFGVRYFDIDRMKDEITYLMDNGAKTIKFLDRTFNINRKYALEMFDFLINHHRPGTVFQFEITADIMRPEVLTFINENAPAGLFRFEIGVQSTNEQTNELIKRKQNFKKLKRTITMVKEGGKVVQHLDLIAGLPEEDYPSFKQTFNDVFAMKPEELQLGFLKMLRGTGLRNDAHKWEYQFMDNAPYEMLSNHVLSFSEVSAIKRVEDILEKYWNKHFMDHTVDYLTKEVFESPFDFFQSFGEYWHLQNWDKIGHQLTDLFKRLYQFLQEVAPSHLAIIKGLMNLDYYGNFKQKPRTTWHSDQWSKQEKQSMYDSLWNELNYGEKGYTKRDLHKHSMIDAVPFNVKHYLDTGEIEETPDILMAIYSPSNQKVSFSFASSSN</sequence>
<keyword evidence="4" id="KW-0408">Iron</keyword>
<dbReference type="InterPro" id="IPR034466">
    <property type="entry name" value="Methyltransferase_Class_B"/>
</dbReference>
<dbReference type="PROSITE" id="PS51332">
    <property type="entry name" value="B12_BINDING"/>
    <property type="match status" value="1"/>
</dbReference>
<dbReference type="InterPro" id="IPR051198">
    <property type="entry name" value="BchE-like"/>
</dbReference>
<protein>
    <submittedName>
        <fullName evidence="8">Fe-S oxidoreductase</fullName>
    </submittedName>
</protein>
<evidence type="ECO:0000313" key="8">
    <source>
        <dbReference type="EMBL" id="KGP92117.1"/>
    </source>
</evidence>
<dbReference type="InterPro" id="IPR036724">
    <property type="entry name" value="Cobalamin-bd_sf"/>
</dbReference>
<dbReference type="SUPFAM" id="SSF52242">
    <property type="entry name" value="Cobalamin (vitamin B12)-binding domain"/>
    <property type="match status" value="1"/>
</dbReference>
<dbReference type="SFLD" id="SFLDG01123">
    <property type="entry name" value="methyltransferase_(Class_B)"/>
    <property type="match status" value="1"/>
</dbReference>
<dbReference type="SFLD" id="SFLDS00029">
    <property type="entry name" value="Radical_SAM"/>
    <property type="match status" value="1"/>
</dbReference>
<dbReference type="STRING" id="1385513.N780_00575"/>
<dbReference type="GO" id="GO:0051539">
    <property type="term" value="F:4 iron, 4 sulfur cluster binding"/>
    <property type="evidence" value="ECO:0007669"/>
    <property type="project" value="UniProtKB-KW"/>
</dbReference>
<dbReference type="SUPFAM" id="SSF102114">
    <property type="entry name" value="Radical SAM enzymes"/>
    <property type="match status" value="1"/>
</dbReference>
<dbReference type="PANTHER" id="PTHR43409">
    <property type="entry name" value="ANAEROBIC MAGNESIUM-PROTOPORPHYRIN IX MONOMETHYL ESTER CYCLASE-RELATED"/>
    <property type="match status" value="1"/>
</dbReference>
<reference evidence="8 9" key="1">
    <citation type="submission" date="2013-08" db="EMBL/GenBank/DDBJ databases">
        <title>Genome of Pontibacillus chungwhensis.</title>
        <authorList>
            <person name="Wang Q."/>
            <person name="Wang G."/>
        </authorList>
    </citation>
    <scope>NUCLEOTIDE SEQUENCE [LARGE SCALE GENOMIC DNA]</scope>
    <source>
        <strain evidence="8 9">BH030062</strain>
    </source>
</reference>
<accession>A0A0A2UUY0</accession>
<evidence type="ECO:0000259" key="7">
    <source>
        <dbReference type="PROSITE" id="PS51918"/>
    </source>
</evidence>
<comment type="caution">
    <text evidence="8">The sequence shown here is derived from an EMBL/GenBank/DDBJ whole genome shotgun (WGS) entry which is preliminary data.</text>
</comment>
<dbReference type="PANTHER" id="PTHR43409:SF16">
    <property type="entry name" value="SLR0320 PROTEIN"/>
    <property type="match status" value="1"/>
</dbReference>
<dbReference type="RefSeq" id="WP_036781059.1">
    <property type="nucleotide sequence ID" value="NZ_AVBG01000003.1"/>
</dbReference>
<dbReference type="GO" id="GO:0046872">
    <property type="term" value="F:metal ion binding"/>
    <property type="evidence" value="ECO:0007669"/>
    <property type="project" value="UniProtKB-KW"/>
</dbReference>
<evidence type="ECO:0000256" key="2">
    <source>
        <dbReference type="ARBA" id="ARBA00022691"/>
    </source>
</evidence>
<dbReference type="CDD" id="cd01335">
    <property type="entry name" value="Radical_SAM"/>
    <property type="match status" value="1"/>
</dbReference>
<dbReference type="Pfam" id="PF02310">
    <property type="entry name" value="B12-binding"/>
    <property type="match status" value="1"/>
</dbReference>
<evidence type="ECO:0000313" key="9">
    <source>
        <dbReference type="Proteomes" id="UP000030153"/>
    </source>
</evidence>
<evidence type="ECO:0000256" key="4">
    <source>
        <dbReference type="ARBA" id="ARBA00023004"/>
    </source>
</evidence>
<name>A0A0A2UUY0_9BACI</name>
<dbReference type="GO" id="GO:0005829">
    <property type="term" value="C:cytosol"/>
    <property type="evidence" value="ECO:0007669"/>
    <property type="project" value="TreeGrafter"/>
</dbReference>
<proteinExistence type="predicted"/>
<dbReference type="InterPro" id="IPR006158">
    <property type="entry name" value="Cobalamin-bd"/>
</dbReference>
<dbReference type="CDD" id="cd02068">
    <property type="entry name" value="radical_SAM_B12_BD"/>
    <property type="match status" value="1"/>
</dbReference>
<dbReference type="PROSITE" id="PS51918">
    <property type="entry name" value="RADICAL_SAM"/>
    <property type="match status" value="1"/>
</dbReference>
<dbReference type="OrthoDB" id="9801424at2"/>
<dbReference type="Pfam" id="PF13311">
    <property type="entry name" value="DUF4080"/>
    <property type="match status" value="1"/>
</dbReference>
<dbReference type="GO" id="GO:0031419">
    <property type="term" value="F:cobalamin binding"/>
    <property type="evidence" value="ECO:0007669"/>
    <property type="project" value="InterPro"/>
</dbReference>
<dbReference type="InterPro" id="IPR007197">
    <property type="entry name" value="rSAM"/>
</dbReference>
<dbReference type="AlphaFoldDB" id="A0A0A2UUY0"/>
<dbReference type="SFLD" id="SFLDG01082">
    <property type="entry name" value="B12-binding_domain_containing"/>
    <property type="match status" value="1"/>
</dbReference>
<dbReference type="Pfam" id="PF04055">
    <property type="entry name" value="Radical_SAM"/>
    <property type="match status" value="1"/>
</dbReference>